<keyword evidence="7" id="KW-0812">Transmembrane</keyword>
<keyword evidence="8" id="KW-1185">Reference proteome</keyword>
<dbReference type="Proteomes" id="UP000038045">
    <property type="component" value="Unplaced"/>
</dbReference>
<dbReference type="PANTHER" id="PTHR31220">
    <property type="entry name" value="HYCCIN RELATED"/>
    <property type="match status" value="1"/>
</dbReference>
<keyword evidence="5 7" id="KW-0472">Membrane</keyword>
<dbReference type="WBParaSite" id="PTRK_0001228800.1">
    <property type="protein sequence ID" value="PTRK_0001228800.1"/>
    <property type="gene ID" value="PTRK_0001228800"/>
</dbReference>
<dbReference type="PANTHER" id="PTHR31220:SF1">
    <property type="entry name" value="GH21176P"/>
    <property type="match status" value="1"/>
</dbReference>
<keyword evidence="3" id="KW-1003">Cell membrane</keyword>
<dbReference type="GO" id="GO:0072659">
    <property type="term" value="P:protein localization to plasma membrane"/>
    <property type="evidence" value="ECO:0007669"/>
    <property type="project" value="TreeGrafter"/>
</dbReference>
<evidence type="ECO:0000256" key="7">
    <source>
        <dbReference type="SAM" id="Phobius"/>
    </source>
</evidence>
<dbReference type="GO" id="GO:0046854">
    <property type="term" value="P:phosphatidylinositol phosphate biosynthetic process"/>
    <property type="evidence" value="ECO:0007669"/>
    <property type="project" value="TreeGrafter"/>
</dbReference>
<evidence type="ECO:0000256" key="1">
    <source>
        <dbReference type="ARBA" id="ARBA00004236"/>
    </source>
</evidence>
<reference evidence="9" key="1">
    <citation type="submission" date="2017-02" db="UniProtKB">
        <authorList>
            <consortium name="WormBaseParasite"/>
        </authorList>
    </citation>
    <scope>IDENTIFICATION</scope>
</reference>
<evidence type="ECO:0000256" key="6">
    <source>
        <dbReference type="ARBA" id="ARBA00034482"/>
    </source>
</evidence>
<comment type="similarity">
    <text evidence="6">Belongs to the Hyccin family.</text>
</comment>
<evidence type="ECO:0000313" key="8">
    <source>
        <dbReference type="Proteomes" id="UP000038045"/>
    </source>
</evidence>
<evidence type="ECO:0000256" key="5">
    <source>
        <dbReference type="ARBA" id="ARBA00023136"/>
    </source>
</evidence>
<proteinExistence type="inferred from homology"/>
<name>A0A0N4ZUM5_PARTI</name>
<evidence type="ECO:0000256" key="4">
    <source>
        <dbReference type="ARBA" id="ARBA00022490"/>
    </source>
</evidence>
<sequence length="312" mass="36089">MNSQHIQEWLTDIANNYKNIEDPSVSIMEYTNFLSQLTPNTQTMIQYLTNHYNEVHLIQPIIAQILMLYYKKGAFRYFTLQLIPSFLIIYFTAISKRQKNKTIIFENFFLAIYNEEILANGPGSNDMEKKVEEVRIPSIMIPSIYHDPKKLGISSSEMSSLSYENETECLYSVKIGPYHAIEKFNAENKYIVINRLIRGINSNLSRFSPDIIGRSICILAILVTQSGFKFPESKICNKLLGRPSNAEITEDYSKRNRISINTIFIRELISGVYFSIYNYNADFALNALESIHYRAQYDMLAEILVITQAIMQ</sequence>
<protein>
    <submittedName>
        <fullName evidence="9">Hyccin</fullName>
    </submittedName>
</protein>
<keyword evidence="4" id="KW-0963">Cytoplasm</keyword>
<comment type="subcellular location">
    <subcellularLocation>
        <location evidence="1">Cell membrane</location>
    </subcellularLocation>
    <subcellularLocation>
        <location evidence="2">Cytoplasm</location>
        <location evidence="2">Cytosol</location>
    </subcellularLocation>
</comment>
<organism evidence="8 9">
    <name type="scientific">Parastrongyloides trichosuri</name>
    <name type="common">Possum-specific nematode worm</name>
    <dbReference type="NCBI Taxonomy" id="131310"/>
    <lineage>
        <taxon>Eukaryota</taxon>
        <taxon>Metazoa</taxon>
        <taxon>Ecdysozoa</taxon>
        <taxon>Nematoda</taxon>
        <taxon>Chromadorea</taxon>
        <taxon>Rhabditida</taxon>
        <taxon>Tylenchina</taxon>
        <taxon>Panagrolaimomorpha</taxon>
        <taxon>Strongyloidoidea</taxon>
        <taxon>Strongyloididae</taxon>
        <taxon>Parastrongyloides</taxon>
    </lineage>
</organism>
<dbReference type="InterPro" id="IPR018619">
    <property type="entry name" value="Hyccin"/>
</dbReference>
<dbReference type="Pfam" id="PF09790">
    <property type="entry name" value="Hyccin"/>
    <property type="match status" value="1"/>
</dbReference>
<keyword evidence="7" id="KW-1133">Transmembrane helix</keyword>
<dbReference type="STRING" id="131310.A0A0N4ZUM5"/>
<dbReference type="GO" id="GO:0005829">
    <property type="term" value="C:cytosol"/>
    <property type="evidence" value="ECO:0007669"/>
    <property type="project" value="UniProtKB-SubCell"/>
</dbReference>
<dbReference type="AlphaFoldDB" id="A0A0N4ZUM5"/>
<evidence type="ECO:0000256" key="3">
    <source>
        <dbReference type="ARBA" id="ARBA00022475"/>
    </source>
</evidence>
<evidence type="ECO:0000256" key="2">
    <source>
        <dbReference type="ARBA" id="ARBA00004514"/>
    </source>
</evidence>
<dbReference type="GO" id="GO:0005886">
    <property type="term" value="C:plasma membrane"/>
    <property type="evidence" value="ECO:0007669"/>
    <property type="project" value="UniProtKB-SubCell"/>
</dbReference>
<accession>A0A0N4ZUM5</accession>
<evidence type="ECO:0000313" key="9">
    <source>
        <dbReference type="WBParaSite" id="PTRK_0001228800.1"/>
    </source>
</evidence>
<feature type="transmembrane region" description="Helical" evidence="7">
    <location>
        <begin position="74"/>
        <end position="93"/>
    </location>
</feature>